<evidence type="ECO:0000313" key="5">
    <source>
        <dbReference type="Proteomes" id="UP001628179"/>
    </source>
</evidence>
<dbReference type="PIRSF" id="PIRSF000137">
    <property type="entry name" value="Alcohol_oxidase"/>
    <property type="match status" value="1"/>
</dbReference>
<dbReference type="Proteomes" id="UP001628179">
    <property type="component" value="Unassembled WGS sequence"/>
</dbReference>
<feature type="region of interest" description="Disordered" evidence="2">
    <location>
        <begin position="455"/>
        <end position="490"/>
    </location>
</feature>
<dbReference type="InterPro" id="IPR012132">
    <property type="entry name" value="GMC_OxRdtase"/>
</dbReference>
<evidence type="ECO:0000256" key="1">
    <source>
        <dbReference type="ARBA" id="ARBA00010790"/>
    </source>
</evidence>
<comment type="caution">
    <text evidence="4">The sequence shown here is derived from an EMBL/GenBank/DDBJ whole genome shotgun (WGS) entry which is preliminary data.</text>
</comment>
<gene>
    <name evidence="4" type="ORF">MFIFM68171_06830</name>
</gene>
<dbReference type="Gene3D" id="3.50.50.60">
    <property type="entry name" value="FAD/NAD(P)-binding domain"/>
    <property type="match status" value="1"/>
</dbReference>
<dbReference type="PROSITE" id="PS00624">
    <property type="entry name" value="GMC_OXRED_2"/>
    <property type="match status" value="1"/>
</dbReference>
<dbReference type="PANTHER" id="PTHR11552:SF115">
    <property type="entry name" value="DEHYDROGENASE XPTC-RELATED"/>
    <property type="match status" value="1"/>
</dbReference>
<dbReference type="PANTHER" id="PTHR11552">
    <property type="entry name" value="GLUCOSE-METHANOL-CHOLINE GMC OXIDOREDUCTASE"/>
    <property type="match status" value="1"/>
</dbReference>
<protein>
    <recommendedName>
        <fullName evidence="3">Glucose-methanol-choline oxidoreductase N-terminal domain-containing protein</fullName>
    </recommendedName>
</protein>
<dbReference type="InterPro" id="IPR007867">
    <property type="entry name" value="GMC_OxRtase_C"/>
</dbReference>
<dbReference type="InterPro" id="IPR036188">
    <property type="entry name" value="FAD/NAD-bd_sf"/>
</dbReference>
<dbReference type="Pfam" id="PF05199">
    <property type="entry name" value="GMC_oxred_C"/>
    <property type="match status" value="1"/>
</dbReference>
<evidence type="ECO:0000259" key="3">
    <source>
        <dbReference type="PROSITE" id="PS00624"/>
    </source>
</evidence>
<evidence type="ECO:0000256" key="2">
    <source>
        <dbReference type="SAM" id="MobiDB-lite"/>
    </source>
</evidence>
<reference evidence="4 5" key="1">
    <citation type="submission" date="2024-09" db="EMBL/GenBank/DDBJ databases">
        <title>Itraconazole resistance in Madurella fahalii resulting from another homologue of gene encoding cytochrome P450 14-alpha sterol demethylase (CYP51).</title>
        <authorList>
            <person name="Yoshioka I."/>
            <person name="Fahal A.H."/>
            <person name="Kaneko S."/>
            <person name="Yaguchi T."/>
        </authorList>
    </citation>
    <scope>NUCLEOTIDE SEQUENCE [LARGE SCALE GENOMIC DNA]</scope>
    <source>
        <strain evidence="4 5">IFM 68171</strain>
    </source>
</reference>
<evidence type="ECO:0000313" key="4">
    <source>
        <dbReference type="EMBL" id="GAB1316620.1"/>
    </source>
</evidence>
<sequence length="626" mass="65677">MATAVVVYPVEQARVVLSSIFGTLLLLSRLPAVGGLLVLPDDVANYLLSSYDYIIVGGGVSGLVVANRMSEDSDVTVLVLEAGELDSSPDLVTVPGLIGHGFPPQYTWNLTTAPQESLDNNIRRFVQGRVLGSGSVLNGMVVARGGRVDYDAWEELGNTGWGWHDLLQYFKKSRNFSADLYAESAGMWYSNTIHHDMSTHGSDGPVQVTYPNFLYNQSLNFLRGVSDLGVPLLPEPNAGVSAGIMIAPSSMSVGNQSRADSRRSYLERCVTPREHTSHEHLTRAHGVEYGTSATSPRRTVACKKEVILAAGAIISPALLQVSGIGPASILNDLNVPVHVDLPGVGQNFQDHGMVVSFYNYKPALMTLRIGTLISLDAAPGLFSTRNLTGDTLRQVRYEYFTNHTGRSLLPQAPSHTTSVPANQLPTSIRQVPWTAPLISAVAFPSLAHLNASSVLSNLSTPSSSPPSPSSPSADDGDDDGDDDDGDGDEGLLRRWAGAIRTHLQTEFHPSGTTAMLPLGLGGVVSPRLVVYDTANLRVVDAGIMPLIPAAHLQAGVYAVAEKAADIIKADGYGGGGGGGGRSGSRGGSALVSGASSSGSASGPQRQGDGVEVEFDGGAVIPPVPGA</sequence>
<feature type="domain" description="Glucose-methanol-choline oxidoreductase N-terminal" evidence="3">
    <location>
        <begin position="311"/>
        <end position="325"/>
    </location>
</feature>
<dbReference type="GeneID" id="98177573"/>
<feature type="compositionally biased region" description="Acidic residues" evidence="2">
    <location>
        <begin position="474"/>
        <end position="489"/>
    </location>
</feature>
<organism evidence="4 5">
    <name type="scientific">Madurella fahalii</name>
    <dbReference type="NCBI Taxonomy" id="1157608"/>
    <lineage>
        <taxon>Eukaryota</taxon>
        <taxon>Fungi</taxon>
        <taxon>Dikarya</taxon>
        <taxon>Ascomycota</taxon>
        <taxon>Pezizomycotina</taxon>
        <taxon>Sordariomycetes</taxon>
        <taxon>Sordariomycetidae</taxon>
        <taxon>Sordariales</taxon>
        <taxon>Sordariales incertae sedis</taxon>
        <taxon>Madurella</taxon>
    </lineage>
</organism>
<dbReference type="SUPFAM" id="SSF51905">
    <property type="entry name" value="FAD/NAD(P)-binding domain"/>
    <property type="match status" value="1"/>
</dbReference>
<accession>A0ABQ0GGC9</accession>
<dbReference type="InterPro" id="IPR000172">
    <property type="entry name" value="GMC_OxRdtase_N"/>
</dbReference>
<feature type="region of interest" description="Disordered" evidence="2">
    <location>
        <begin position="575"/>
        <end position="626"/>
    </location>
</feature>
<name>A0ABQ0GGC9_9PEZI</name>
<feature type="compositionally biased region" description="Low complexity" evidence="2">
    <location>
        <begin position="587"/>
        <end position="602"/>
    </location>
</feature>
<proteinExistence type="inferred from homology"/>
<dbReference type="RefSeq" id="XP_070918351.1">
    <property type="nucleotide sequence ID" value="XM_071062250.1"/>
</dbReference>
<comment type="similarity">
    <text evidence="1">Belongs to the GMC oxidoreductase family.</text>
</comment>
<feature type="compositionally biased region" description="Gly residues" evidence="2">
    <location>
        <begin position="575"/>
        <end position="586"/>
    </location>
</feature>
<dbReference type="EMBL" id="BAAFSV010000003">
    <property type="protein sequence ID" value="GAB1316620.1"/>
    <property type="molecule type" value="Genomic_DNA"/>
</dbReference>
<dbReference type="Gene3D" id="3.30.560.10">
    <property type="entry name" value="Glucose Oxidase, domain 3"/>
    <property type="match status" value="1"/>
</dbReference>
<keyword evidence="5" id="KW-1185">Reference proteome</keyword>
<dbReference type="Pfam" id="PF00732">
    <property type="entry name" value="GMC_oxred_N"/>
    <property type="match status" value="1"/>
</dbReference>